<dbReference type="AlphaFoldDB" id="A0A9Q1D722"/>
<name>A0A9Q1D722_CONCO</name>
<evidence type="ECO:0000313" key="2">
    <source>
        <dbReference type="EMBL" id="KAJ8260881.1"/>
    </source>
</evidence>
<reference evidence="2" key="1">
    <citation type="journal article" date="2023" name="Science">
        <title>Genome structures resolve the early diversification of teleost fishes.</title>
        <authorList>
            <person name="Parey E."/>
            <person name="Louis A."/>
            <person name="Montfort J."/>
            <person name="Bouchez O."/>
            <person name="Roques C."/>
            <person name="Iampietro C."/>
            <person name="Lluch J."/>
            <person name="Castinel A."/>
            <person name="Donnadieu C."/>
            <person name="Desvignes T."/>
            <person name="Floi Bucao C."/>
            <person name="Jouanno E."/>
            <person name="Wen M."/>
            <person name="Mejri S."/>
            <person name="Dirks R."/>
            <person name="Jansen H."/>
            <person name="Henkel C."/>
            <person name="Chen W.J."/>
            <person name="Zahm M."/>
            <person name="Cabau C."/>
            <person name="Klopp C."/>
            <person name="Thompson A.W."/>
            <person name="Robinson-Rechavi M."/>
            <person name="Braasch I."/>
            <person name="Lecointre G."/>
            <person name="Bobe J."/>
            <person name="Postlethwait J.H."/>
            <person name="Berthelot C."/>
            <person name="Roest Crollius H."/>
            <person name="Guiguen Y."/>
        </authorList>
    </citation>
    <scope>NUCLEOTIDE SEQUENCE</scope>
    <source>
        <strain evidence="2">Concon-B</strain>
    </source>
</reference>
<protein>
    <submittedName>
        <fullName evidence="2">Uncharacterized protein</fullName>
    </submittedName>
</protein>
<proteinExistence type="predicted"/>
<dbReference type="Proteomes" id="UP001152803">
    <property type="component" value="Unassembled WGS sequence"/>
</dbReference>
<sequence>MLPIHSRDKGATVSLEGHRTALLSAAVGLQVAIAASVSAVSEDVSRDDSDGVSAESVSELQKRDSDSKSVEDGHESDSDSVEDGDEADSEAKNVEDGDGMMGTQGTPSPTVQ</sequence>
<feature type="compositionally biased region" description="Acidic residues" evidence="1">
    <location>
        <begin position="78"/>
        <end position="88"/>
    </location>
</feature>
<evidence type="ECO:0000256" key="1">
    <source>
        <dbReference type="SAM" id="MobiDB-lite"/>
    </source>
</evidence>
<feature type="compositionally biased region" description="Basic and acidic residues" evidence="1">
    <location>
        <begin position="60"/>
        <end position="77"/>
    </location>
</feature>
<dbReference type="EMBL" id="JAFJMO010000012">
    <property type="protein sequence ID" value="KAJ8260881.1"/>
    <property type="molecule type" value="Genomic_DNA"/>
</dbReference>
<gene>
    <name evidence="2" type="ORF">COCON_G00166040</name>
</gene>
<organism evidence="2 3">
    <name type="scientific">Conger conger</name>
    <name type="common">Conger eel</name>
    <name type="synonym">Muraena conger</name>
    <dbReference type="NCBI Taxonomy" id="82655"/>
    <lineage>
        <taxon>Eukaryota</taxon>
        <taxon>Metazoa</taxon>
        <taxon>Chordata</taxon>
        <taxon>Craniata</taxon>
        <taxon>Vertebrata</taxon>
        <taxon>Euteleostomi</taxon>
        <taxon>Actinopterygii</taxon>
        <taxon>Neopterygii</taxon>
        <taxon>Teleostei</taxon>
        <taxon>Anguilliformes</taxon>
        <taxon>Congridae</taxon>
        <taxon>Conger</taxon>
    </lineage>
</organism>
<evidence type="ECO:0000313" key="3">
    <source>
        <dbReference type="Proteomes" id="UP001152803"/>
    </source>
</evidence>
<keyword evidence="3" id="KW-1185">Reference proteome</keyword>
<accession>A0A9Q1D722</accession>
<comment type="caution">
    <text evidence="2">The sequence shown here is derived from an EMBL/GenBank/DDBJ whole genome shotgun (WGS) entry which is preliminary data.</text>
</comment>
<feature type="compositionally biased region" description="Polar residues" evidence="1">
    <location>
        <begin position="103"/>
        <end position="112"/>
    </location>
</feature>
<feature type="region of interest" description="Disordered" evidence="1">
    <location>
        <begin position="37"/>
        <end position="112"/>
    </location>
</feature>